<evidence type="ECO:0000256" key="4">
    <source>
        <dbReference type="ARBA" id="ARBA00022692"/>
    </source>
</evidence>
<keyword evidence="2" id="KW-0813">Transport</keyword>
<dbReference type="InterPro" id="IPR020846">
    <property type="entry name" value="MFS_dom"/>
</dbReference>
<dbReference type="InterPro" id="IPR047200">
    <property type="entry name" value="MFS_YcaD-like"/>
</dbReference>
<keyword evidence="6 7" id="KW-0472">Membrane</keyword>
<name>A0ABU4QWS0_9ENTR</name>
<dbReference type="SUPFAM" id="SSF103473">
    <property type="entry name" value="MFS general substrate transporter"/>
    <property type="match status" value="1"/>
</dbReference>
<evidence type="ECO:0000256" key="1">
    <source>
        <dbReference type="ARBA" id="ARBA00004651"/>
    </source>
</evidence>
<dbReference type="Gene3D" id="1.20.1250.20">
    <property type="entry name" value="MFS general substrate transporter like domains"/>
    <property type="match status" value="2"/>
</dbReference>
<feature type="transmembrane region" description="Helical" evidence="7">
    <location>
        <begin position="292"/>
        <end position="310"/>
    </location>
</feature>
<evidence type="ECO:0000313" key="10">
    <source>
        <dbReference type="Proteomes" id="UP001275664"/>
    </source>
</evidence>
<dbReference type="PANTHER" id="PTHR23521:SF2">
    <property type="entry name" value="TRANSPORTER MFS SUPERFAMILY"/>
    <property type="match status" value="1"/>
</dbReference>
<evidence type="ECO:0000256" key="7">
    <source>
        <dbReference type="SAM" id="Phobius"/>
    </source>
</evidence>
<dbReference type="PANTHER" id="PTHR23521">
    <property type="entry name" value="TRANSPORTER MFS SUPERFAMILY"/>
    <property type="match status" value="1"/>
</dbReference>
<feature type="transmembrane region" description="Helical" evidence="7">
    <location>
        <begin position="46"/>
        <end position="64"/>
    </location>
</feature>
<dbReference type="Pfam" id="PF07690">
    <property type="entry name" value="MFS_1"/>
    <property type="match status" value="1"/>
</dbReference>
<keyword evidence="5 7" id="KW-1133">Transmembrane helix</keyword>
<keyword evidence="4 7" id="KW-0812">Transmembrane</keyword>
<reference evidence="9 10" key="1">
    <citation type="submission" date="2023-11" db="EMBL/GenBank/DDBJ databases">
        <title>Scandinavium wanjuensis sp. nov., isolated from lettuce South Korea.</title>
        <authorList>
            <person name="Park J."/>
            <person name="Park S."/>
            <person name="Oh K.K."/>
            <person name="Cho G.S."/>
            <person name="Franz C.M.A.P."/>
        </authorList>
    </citation>
    <scope>NUCLEOTIDE SEQUENCE [LARGE SCALE GENOMIC DNA]</scope>
    <source>
        <strain evidence="9 10">V105_6</strain>
    </source>
</reference>
<feature type="domain" description="Major facilitator superfamily (MFS) profile" evidence="8">
    <location>
        <begin position="194"/>
        <end position="376"/>
    </location>
</feature>
<keyword evidence="3" id="KW-1003">Cell membrane</keyword>
<feature type="transmembrane region" description="Helical" evidence="7">
    <location>
        <begin position="190"/>
        <end position="211"/>
    </location>
</feature>
<evidence type="ECO:0000256" key="2">
    <source>
        <dbReference type="ARBA" id="ARBA00022448"/>
    </source>
</evidence>
<feature type="transmembrane region" description="Helical" evidence="7">
    <location>
        <begin position="322"/>
        <end position="345"/>
    </location>
</feature>
<dbReference type="CDD" id="cd17477">
    <property type="entry name" value="MFS_YcaD_like"/>
    <property type="match status" value="1"/>
</dbReference>
<dbReference type="InterPro" id="IPR036259">
    <property type="entry name" value="MFS_trans_sf"/>
</dbReference>
<evidence type="ECO:0000256" key="6">
    <source>
        <dbReference type="ARBA" id="ARBA00023136"/>
    </source>
</evidence>
<comment type="subcellular location">
    <subcellularLocation>
        <location evidence="1">Cell membrane</location>
        <topology evidence="1">Multi-pass membrane protein</topology>
    </subcellularLocation>
</comment>
<dbReference type="PROSITE" id="PS50850">
    <property type="entry name" value="MFS"/>
    <property type="match status" value="1"/>
</dbReference>
<proteinExistence type="predicted"/>
<dbReference type="RefSeq" id="WP_319787051.1">
    <property type="nucleotide sequence ID" value="NZ_JAWXRD010000040.1"/>
</dbReference>
<evidence type="ECO:0000259" key="8">
    <source>
        <dbReference type="PROSITE" id="PS50850"/>
    </source>
</evidence>
<protein>
    <submittedName>
        <fullName evidence="9">MFS transporter</fullName>
    </submittedName>
</protein>
<feature type="transmembrane region" description="Helical" evidence="7">
    <location>
        <begin position="71"/>
        <end position="90"/>
    </location>
</feature>
<feature type="transmembrane region" description="Helical" evidence="7">
    <location>
        <begin position="157"/>
        <end position="178"/>
    </location>
</feature>
<organism evidence="9 10">
    <name type="scientific">Scandinavium lactucae</name>
    <dbReference type="NCBI Taxonomy" id="3095028"/>
    <lineage>
        <taxon>Bacteria</taxon>
        <taxon>Pseudomonadati</taxon>
        <taxon>Pseudomonadota</taxon>
        <taxon>Gammaproteobacteria</taxon>
        <taxon>Enterobacterales</taxon>
        <taxon>Enterobacteriaceae</taxon>
        <taxon>Scandinavium</taxon>
    </lineage>
</organism>
<accession>A0ABU4QWS0</accession>
<evidence type="ECO:0000256" key="5">
    <source>
        <dbReference type="ARBA" id="ARBA00022989"/>
    </source>
</evidence>
<feature type="transmembrane region" description="Helical" evidence="7">
    <location>
        <begin position="266"/>
        <end position="286"/>
    </location>
</feature>
<keyword evidence="10" id="KW-1185">Reference proteome</keyword>
<sequence length="376" mass="40109">MLLNKRILAVIFSVTVFSLTYGLSSPLLAFKLIHAGMSESLVGINAAMHAAGVFIIAPFLPALFRRFSPATLMLVSLGAIAVIFILFGMVGLPFWFLLRAGLGLFSEIIMVQTETWLNGNTVERARGKVLALYTAGMSLGFATGPLILAWSGSDGNLAFYIAALLAAIAVVLVMTFGMPRVAVEEDAPDGFLSSLKLAALPIMATVLNAAVEMLGMNFLSLYAIKLGWSESASALLISVLMFGAIALQLPLGWLADKVNRLALMRILAFIAAGLAFIWPTILAVHWLSYVMLFIWGGIFVGIYTVAITWVGERFQGSQLAGIYAAMSVAWGAGALAGPLLGGVAMQYSLHGLPWLTGAMCLVFAVISLRPERSRAI</sequence>
<feature type="transmembrane region" description="Helical" evidence="7">
    <location>
        <begin position="96"/>
        <end position="117"/>
    </location>
</feature>
<feature type="transmembrane region" description="Helical" evidence="7">
    <location>
        <begin position="351"/>
        <end position="368"/>
    </location>
</feature>
<evidence type="ECO:0000256" key="3">
    <source>
        <dbReference type="ARBA" id="ARBA00022475"/>
    </source>
</evidence>
<dbReference type="EMBL" id="JAWXRD010000040">
    <property type="protein sequence ID" value="MDX6042774.1"/>
    <property type="molecule type" value="Genomic_DNA"/>
</dbReference>
<feature type="transmembrane region" description="Helical" evidence="7">
    <location>
        <begin position="231"/>
        <end position="254"/>
    </location>
</feature>
<dbReference type="InterPro" id="IPR011701">
    <property type="entry name" value="MFS"/>
</dbReference>
<evidence type="ECO:0000313" key="9">
    <source>
        <dbReference type="EMBL" id="MDX6042774.1"/>
    </source>
</evidence>
<dbReference type="Proteomes" id="UP001275664">
    <property type="component" value="Unassembled WGS sequence"/>
</dbReference>
<gene>
    <name evidence="9" type="ORF">SIK69_21520</name>
</gene>
<comment type="caution">
    <text evidence="9">The sequence shown here is derived from an EMBL/GenBank/DDBJ whole genome shotgun (WGS) entry which is preliminary data.</text>
</comment>
<feature type="transmembrane region" description="Helical" evidence="7">
    <location>
        <begin position="129"/>
        <end position="151"/>
    </location>
</feature>